<dbReference type="Gene3D" id="2.30.310.10">
    <property type="entry name" value="ibrinogen binding protein from staphylococcus aureus domain"/>
    <property type="match status" value="1"/>
</dbReference>
<comment type="subunit">
    <text evidence="5">Associates with stalled 50S ribosomal subunits. Binds to RqcP.</text>
</comment>
<dbReference type="GO" id="GO:0000049">
    <property type="term" value="F:tRNA binding"/>
    <property type="evidence" value="ECO:0007669"/>
    <property type="project" value="UniProtKB-UniRule"/>
</dbReference>
<keyword evidence="1 5" id="KW-0820">tRNA-binding</keyword>
<dbReference type="PANTHER" id="PTHR15239:SF6">
    <property type="entry name" value="RIBOSOME QUALITY CONTROL COMPLEX SUBUNIT NEMF"/>
    <property type="match status" value="1"/>
</dbReference>
<sequence>MQPVDLTTLNAICAELRSQWLPARLEQVYQRDAFTVCLALRTLDQRGWLTISWHPQAARLCIEPPPPRSPDTFTFSQQLRHQIGNLALVGIDAIAPWERVLDLQFGQRPGDPPIWHLYAEIQGKYSNLILTDRDNQIVTAAHQVNLQQSSVRPILTGQPYEPPPRLTTPIPSLQEPKEQWQERISLIDAPLKKNLMKTYRGLSSALVLAMLRQAQLDPEQTTSSLTSDAWERLYDTWQIWLTQLEKETFHPGFTPSGYTVLGWEVSEPAESVQTVVRHYYQEQLNRQEFSQLRHQLLQKVSNVLQKLKIKADGFTSRLAQSDQADTYRMQADLLMAHLHTWQVGQQVINLPDFETGEPIEIALAPTKTAVQNAQTLYKQHQKLRRARGAIEPLLAEVVEETQYLQQVEAALQELSEYQDPEDLQALKEIREELVQQNYLEDPAYRSREQRDRSESQPYRYASPNGLEVWVGRNNRQNDQLTFRTANDYDIWLHTQEIPGSHVLLRLPPGQTPDHEDLQFAANLAAFHSRARDSEQVPVVYTKPKNVYKPKGAKPGMTIYKQETVIWAQPGHFRQKPPIHLESLSKT</sequence>
<keyword evidence="4 5" id="KW-0648">Protein biosynthesis</keyword>
<dbReference type="HAMAP" id="MF_00844_B">
    <property type="entry name" value="RqcH_B"/>
    <property type="match status" value="1"/>
</dbReference>
<dbReference type="Pfam" id="PF05670">
    <property type="entry name" value="NFACT-R_1"/>
    <property type="match status" value="1"/>
</dbReference>
<proteinExistence type="inferred from homology"/>
<protein>
    <recommendedName>
        <fullName evidence="5">Rqc2 homolog RqcH</fullName>
        <shortName evidence="5">RqcH</shortName>
    </recommendedName>
</protein>
<reference evidence="8" key="1">
    <citation type="journal article" date="2020" name="mSystems">
        <title>Genome- and Community-Level Interaction Insights into Carbon Utilization and Element Cycling Functions of Hydrothermarchaeota in Hydrothermal Sediment.</title>
        <authorList>
            <person name="Zhou Z."/>
            <person name="Liu Y."/>
            <person name="Xu W."/>
            <person name="Pan J."/>
            <person name="Luo Z.H."/>
            <person name="Li M."/>
        </authorList>
    </citation>
    <scope>NUCLEOTIDE SEQUENCE [LARGE SCALE GENOMIC DNA]</scope>
    <source>
        <strain evidence="8">SpSt-418</strain>
    </source>
</reference>
<comment type="similarity">
    <text evidence="5">Belongs to the NEMF family.</text>
</comment>
<accession>A0A7C3KEW6</accession>
<evidence type="ECO:0000256" key="4">
    <source>
        <dbReference type="ARBA" id="ARBA00022917"/>
    </source>
</evidence>
<evidence type="ECO:0000256" key="3">
    <source>
        <dbReference type="ARBA" id="ARBA00022884"/>
    </source>
</evidence>
<dbReference type="AlphaFoldDB" id="A0A7C3KEW6"/>
<comment type="caution">
    <text evidence="8">The sequence shown here is derived from an EMBL/GenBank/DDBJ whole genome shotgun (WGS) entry which is preliminary data.</text>
</comment>
<keyword evidence="3 5" id="KW-0694">RNA-binding</keyword>
<evidence type="ECO:0000259" key="7">
    <source>
        <dbReference type="Pfam" id="PF05670"/>
    </source>
</evidence>
<keyword evidence="2 5" id="KW-0699">rRNA-binding</keyword>
<evidence type="ECO:0000256" key="2">
    <source>
        <dbReference type="ARBA" id="ARBA00022730"/>
    </source>
</evidence>
<dbReference type="GO" id="GO:0072344">
    <property type="term" value="P:rescue of stalled ribosome"/>
    <property type="evidence" value="ECO:0007669"/>
    <property type="project" value="UniProtKB-UniRule"/>
</dbReference>
<name>A0A7C3KEW6_9CYAN</name>
<feature type="compositionally biased region" description="Basic and acidic residues" evidence="6">
    <location>
        <begin position="442"/>
        <end position="454"/>
    </location>
</feature>
<evidence type="ECO:0000256" key="5">
    <source>
        <dbReference type="HAMAP-Rule" id="MF_00844"/>
    </source>
</evidence>
<dbReference type="GO" id="GO:0019843">
    <property type="term" value="F:rRNA binding"/>
    <property type="evidence" value="ECO:0007669"/>
    <property type="project" value="UniProtKB-UniRule"/>
</dbReference>
<comment type="function">
    <text evidence="5">Key component of the ribosome quality control system (RQC), a ribosome-associated complex that mediates the extraction of incompletely synthesized nascent chains from stalled ribosomes and their subsequent degradation. RqcH recruits Ala-charged tRNA, and with RqcP directs the elongation of stalled nascent chains on 50S ribosomal subunits, leading to non-templated C-terminal alanine extensions (Ala tail). The Ala tail promotes nascent chain degradation. May add between 1 and at least 8 Ala residues. Binds to stalled 50S ribosomal subunits.</text>
</comment>
<dbReference type="GO" id="GO:1990112">
    <property type="term" value="C:RQC complex"/>
    <property type="evidence" value="ECO:0007669"/>
    <property type="project" value="TreeGrafter"/>
</dbReference>
<evidence type="ECO:0000256" key="1">
    <source>
        <dbReference type="ARBA" id="ARBA00022555"/>
    </source>
</evidence>
<dbReference type="InterPro" id="IPR008532">
    <property type="entry name" value="NFACT_RNA-bd"/>
</dbReference>
<evidence type="ECO:0000313" key="8">
    <source>
        <dbReference type="EMBL" id="HFM98351.1"/>
    </source>
</evidence>
<feature type="domain" description="NFACT RNA-binding" evidence="7">
    <location>
        <begin position="458"/>
        <end position="551"/>
    </location>
</feature>
<dbReference type="EMBL" id="DSRU01000165">
    <property type="protein sequence ID" value="HFM98351.1"/>
    <property type="molecule type" value="Genomic_DNA"/>
</dbReference>
<dbReference type="Pfam" id="PF05833">
    <property type="entry name" value="NFACT_N"/>
    <property type="match status" value="1"/>
</dbReference>
<dbReference type="GO" id="GO:0043023">
    <property type="term" value="F:ribosomal large subunit binding"/>
    <property type="evidence" value="ECO:0007669"/>
    <property type="project" value="UniProtKB-UniRule"/>
</dbReference>
<dbReference type="InterPro" id="IPR043682">
    <property type="entry name" value="RqcH_bacterial"/>
</dbReference>
<feature type="region of interest" description="Disordered" evidence="6">
    <location>
        <begin position="440"/>
        <end position="459"/>
    </location>
</feature>
<evidence type="ECO:0000256" key="6">
    <source>
        <dbReference type="SAM" id="MobiDB-lite"/>
    </source>
</evidence>
<gene>
    <name evidence="5" type="primary">rqcH</name>
    <name evidence="8" type="ORF">ENR64_11460</name>
</gene>
<dbReference type="InterPro" id="IPR051608">
    <property type="entry name" value="RQC_Subunit_NEMF"/>
</dbReference>
<dbReference type="PANTHER" id="PTHR15239">
    <property type="entry name" value="NUCLEAR EXPORT MEDIATOR FACTOR NEMF"/>
    <property type="match status" value="1"/>
</dbReference>
<organism evidence="8">
    <name type="scientific">Oscillatoriales cyanobacterium SpSt-418</name>
    <dbReference type="NCBI Taxonomy" id="2282169"/>
    <lineage>
        <taxon>Bacteria</taxon>
        <taxon>Bacillati</taxon>
        <taxon>Cyanobacteriota</taxon>
        <taxon>Cyanophyceae</taxon>
        <taxon>Oscillatoriophycideae</taxon>
        <taxon>Oscillatoriales</taxon>
    </lineage>
</organism>